<dbReference type="OrthoDB" id="2417211at2759"/>
<dbReference type="EMBL" id="QKYT01000444">
    <property type="protein sequence ID" value="RIA85153.1"/>
    <property type="molecule type" value="Genomic_DNA"/>
</dbReference>
<protein>
    <submittedName>
        <fullName evidence="1">Uncharacterized protein</fullName>
    </submittedName>
</protein>
<proteinExistence type="predicted"/>
<sequence length="107" mass="12685">MYNEKNDALMEWDRIMVMGNKVYLCETKHNMTIEHINKLQTRLKEFPNKLLIMKNEKFKELMNKIYIGVAFASFFLPKLRLNSKNLGLIVVYPSGNWFTVNFSDAFN</sequence>
<accession>A0A397SG12</accession>
<name>A0A397SG12_9GLOM</name>
<gene>
    <name evidence="1" type="ORF">C1645_698046</name>
</gene>
<reference evidence="1 2" key="1">
    <citation type="submission" date="2018-06" db="EMBL/GenBank/DDBJ databases">
        <title>Comparative genomics reveals the genomic features of Rhizophagus irregularis, R. cerebriforme, R. diaphanum and Gigaspora rosea, and their symbiotic lifestyle signature.</title>
        <authorList>
            <person name="Morin E."/>
            <person name="San Clemente H."/>
            <person name="Chen E.C.H."/>
            <person name="De La Providencia I."/>
            <person name="Hainaut M."/>
            <person name="Kuo A."/>
            <person name="Kohler A."/>
            <person name="Murat C."/>
            <person name="Tang N."/>
            <person name="Roy S."/>
            <person name="Loubradou J."/>
            <person name="Henrissat B."/>
            <person name="Grigoriev I.V."/>
            <person name="Corradi N."/>
            <person name="Roux C."/>
            <person name="Martin F.M."/>
        </authorList>
    </citation>
    <scope>NUCLEOTIDE SEQUENCE [LARGE SCALE GENOMIC DNA]</scope>
    <source>
        <strain evidence="1 2">DAOM 227022</strain>
    </source>
</reference>
<evidence type="ECO:0000313" key="1">
    <source>
        <dbReference type="EMBL" id="RIA85153.1"/>
    </source>
</evidence>
<keyword evidence="2" id="KW-1185">Reference proteome</keyword>
<organism evidence="1 2">
    <name type="scientific">Glomus cerebriforme</name>
    <dbReference type="NCBI Taxonomy" id="658196"/>
    <lineage>
        <taxon>Eukaryota</taxon>
        <taxon>Fungi</taxon>
        <taxon>Fungi incertae sedis</taxon>
        <taxon>Mucoromycota</taxon>
        <taxon>Glomeromycotina</taxon>
        <taxon>Glomeromycetes</taxon>
        <taxon>Glomerales</taxon>
        <taxon>Glomeraceae</taxon>
        <taxon>Glomus</taxon>
    </lineage>
</organism>
<dbReference type="Proteomes" id="UP000265703">
    <property type="component" value="Unassembled WGS sequence"/>
</dbReference>
<evidence type="ECO:0000313" key="2">
    <source>
        <dbReference type="Proteomes" id="UP000265703"/>
    </source>
</evidence>
<comment type="caution">
    <text evidence="1">The sequence shown here is derived from an EMBL/GenBank/DDBJ whole genome shotgun (WGS) entry which is preliminary data.</text>
</comment>
<dbReference type="AlphaFoldDB" id="A0A397SG12"/>